<dbReference type="Proteomes" id="UP001295423">
    <property type="component" value="Unassembled WGS sequence"/>
</dbReference>
<protein>
    <submittedName>
        <fullName evidence="1">Uncharacterized protein</fullName>
    </submittedName>
</protein>
<reference evidence="1" key="1">
    <citation type="submission" date="2023-08" db="EMBL/GenBank/DDBJ databases">
        <authorList>
            <person name="Audoor S."/>
            <person name="Bilcke G."/>
        </authorList>
    </citation>
    <scope>NUCLEOTIDE SEQUENCE</scope>
</reference>
<comment type="caution">
    <text evidence="1">The sequence shown here is derived from an EMBL/GenBank/DDBJ whole genome shotgun (WGS) entry which is preliminary data.</text>
</comment>
<evidence type="ECO:0000313" key="1">
    <source>
        <dbReference type="EMBL" id="CAJ1957104.1"/>
    </source>
</evidence>
<keyword evidence="2" id="KW-1185">Reference proteome</keyword>
<organism evidence="1 2">
    <name type="scientific">Cylindrotheca closterium</name>
    <dbReference type="NCBI Taxonomy" id="2856"/>
    <lineage>
        <taxon>Eukaryota</taxon>
        <taxon>Sar</taxon>
        <taxon>Stramenopiles</taxon>
        <taxon>Ochrophyta</taxon>
        <taxon>Bacillariophyta</taxon>
        <taxon>Bacillariophyceae</taxon>
        <taxon>Bacillariophycidae</taxon>
        <taxon>Bacillariales</taxon>
        <taxon>Bacillariaceae</taxon>
        <taxon>Cylindrotheca</taxon>
    </lineage>
</organism>
<dbReference type="EMBL" id="CAKOGP040001936">
    <property type="protein sequence ID" value="CAJ1957104.1"/>
    <property type="molecule type" value="Genomic_DNA"/>
</dbReference>
<proteinExistence type="predicted"/>
<evidence type="ECO:0000313" key="2">
    <source>
        <dbReference type="Proteomes" id="UP001295423"/>
    </source>
</evidence>
<dbReference type="AlphaFoldDB" id="A0AAD2JK46"/>
<gene>
    <name evidence="1" type="ORF">CYCCA115_LOCUS16548</name>
</gene>
<name>A0AAD2JK46_9STRA</name>
<accession>A0AAD2JK46</accession>
<sequence length="339" mass="37887">MNCFKIPPKLRLSAVTATPGTNDKNENGFVISGKLQPDTGSFRDLKSSDNGTQLAYEGILLQKEYVVRDDQRSYEGGQQISFSVPLGKESQSWKPRHTGKVYHRQGHHLREGQFEVKYTVKASITSIPARYNNEICDSCHWSNAVELQFVPSDSGSNNNKNKTRQHDVLRVDLGAPVMIPQTSFFCLAAKPPNPFCTLIPTEFKIQLFPNQQLAIQLCQNPPSKDEEEAIVVDLKKVHVKFTQRNVLNGDIFDRHWEQMLLPCKKSSTSSTNKESPNTTILQGTVSVPGNWTPSYDGSIVQIVNEMIIYITEDGQKGRDVVATSPKIAVELQNNAVLVL</sequence>